<evidence type="ECO:0000256" key="3">
    <source>
        <dbReference type="ARBA" id="ARBA00022806"/>
    </source>
</evidence>
<feature type="compositionally biased region" description="Polar residues" evidence="10">
    <location>
        <begin position="96"/>
        <end position="109"/>
    </location>
</feature>
<evidence type="ECO:0000256" key="1">
    <source>
        <dbReference type="ARBA" id="ARBA00022741"/>
    </source>
</evidence>
<dbReference type="InterPro" id="IPR014017">
    <property type="entry name" value="DNA_helicase_UvrD-like_C"/>
</dbReference>
<dbReference type="Proteomes" id="UP000298111">
    <property type="component" value="Unassembled WGS sequence"/>
</dbReference>
<dbReference type="PROSITE" id="PS51198">
    <property type="entry name" value="UVRD_HELICASE_ATP_BIND"/>
    <property type="match status" value="1"/>
</dbReference>
<evidence type="ECO:0000256" key="9">
    <source>
        <dbReference type="PROSITE-ProRule" id="PRU00560"/>
    </source>
</evidence>
<dbReference type="RefSeq" id="WP_031031043.1">
    <property type="nucleotide sequence ID" value="NZ_CP103060.1"/>
</dbReference>
<protein>
    <recommendedName>
        <fullName evidence="7">DNA 3'-5' helicase</fullName>
        <ecNumber evidence="7">5.6.2.4</ecNumber>
    </recommendedName>
</protein>
<name>A0A8H1LK57_9ACTN</name>
<dbReference type="SUPFAM" id="SSF52540">
    <property type="entry name" value="P-loop containing nucleoside triphosphate hydrolases"/>
    <property type="match status" value="1"/>
</dbReference>
<evidence type="ECO:0000256" key="7">
    <source>
        <dbReference type="ARBA" id="ARBA00034808"/>
    </source>
</evidence>
<comment type="catalytic activity">
    <reaction evidence="8">
        <text>ATP + H2O = ADP + phosphate + H(+)</text>
        <dbReference type="Rhea" id="RHEA:13065"/>
        <dbReference type="ChEBI" id="CHEBI:15377"/>
        <dbReference type="ChEBI" id="CHEBI:15378"/>
        <dbReference type="ChEBI" id="CHEBI:30616"/>
        <dbReference type="ChEBI" id="CHEBI:43474"/>
        <dbReference type="ChEBI" id="CHEBI:456216"/>
        <dbReference type="EC" id="5.6.2.4"/>
    </reaction>
</comment>
<reference evidence="12 13" key="1">
    <citation type="submission" date="2018-10" db="EMBL/GenBank/DDBJ databases">
        <title>Isolation of pseudouridimycin from Streptomyces albus DSM 40763.</title>
        <authorList>
            <person name="Rosenqvist P."/>
            <person name="Metsae-Ketelae M."/>
            <person name="Virta P."/>
        </authorList>
    </citation>
    <scope>NUCLEOTIDE SEQUENCE [LARGE SCALE GENOMIC DNA]</scope>
    <source>
        <strain evidence="12 13">DSM 40763</strain>
    </source>
</reference>
<dbReference type="GO" id="GO:0005524">
    <property type="term" value="F:ATP binding"/>
    <property type="evidence" value="ECO:0007669"/>
    <property type="project" value="UniProtKB-UniRule"/>
</dbReference>
<comment type="caution">
    <text evidence="12">The sequence shown here is derived from an EMBL/GenBank/DDBJ whole genome shotgun (WGS) entry which is preliminary data.</text>
</comment>
<dbReference type="InterPro" id="IPR027417">
    <property type="entry name" value="P-loop_NTPase"/>
</dbReference>
<keyword evidence="5" id="KW-0413">Isomerase</keyword>
<feature type="domain" description="UvrD-like helicase ATP-binding" evidence="11">
    <location>
        <begin position="138"/>
        <end position="441"/>
    </location>
</feature>
<dbReference type="InterPro" id="IPR000212">
    <property type="entry name" value="DNA_helicase_UvrD/REP"/>
</dbReference>
<evidence type="ECO:0000259" key="11">
    <source>
        <dbReference type="PROSITE" id="PS51198"/>
    </source>
</evidence>
<dbReference type="PANTHER" id="PTHR11070:SF3">
    <property type="entry name" value="DNA 3'-5' HELICASE"/>
    <property type="match status" value="1"/>
</dbReference>
<feature type="binding site" evidence="9">
    <location>
        <begin position="159"/>
        <end position="166"/>
    </location>
    <ligand>
        <name>ATP</name>
        <dbReference type="ChEBI" id="CHEBI:30616"/>
    </ligand>
</feature>
<dbReference type="GO" id="GO:0000725">
    <property type="term" value="P:recombinational repair"/>
    <property type="evidence" value="ECO:0007669"/>
    <property type="project" value="TreeGrafter"/>
</dbReference>
<keyword evidence="1 9" id="KW-0547">Nucleotide-binding</keyword>
<dbReference type="Gene3D" id="3.40.50.300">
    <property type="entry name" value="P-loop containing nucleotide triphosphate hydrolases"/>
    <property type="match status" value="2"/>
</dbReference>
<keyword evidence="2 9" id="KW-0378">Hydrolase</keyword>
<organism evidence="12 13">
    <name type="scientific">Streptomyces albus</name>
    <dbReference type="NCBI Taxonomy" id="1888"/>
    <lineage>
        <taxon>Bacteria</taxon>
        <taxon>Bacillati</taxon>
        <taxon>Actinomycetota</taxon>
        <taxon>Actinomycetes</taxon>
        <taxon>Kitasatosporales</taxon>
        <taxon>Streptomycetaceae</taxon>
        <taxon>Streptomyces</taxon>
    </lineage>
</organism>
<comment type="catalytic activity">
    <reaction evidence="6">
        <text>Couples ATP hydrolysis with the unwinding of duplex DNA by translocating in the 3'-5' direction.</text>
        <dbReference type="EC" id="5.6.2.4"/>
    </reaction>
</comment>
<dbReference type="GO" id="GO:0016787">
    <property type="term" value="F:hydrolase activity"/>
    <property type="evidence" value="ECO:0007669"/>
    <property type="project" value="UniProtKB-UniRule"/>
</dbReference>
<feature type="compositionally biased region" description="Pro residues" evidence="10">
    <location>
        <begin position="111"/>
        <end position="123"/>
    </location>
</feature>
<gene>
    <name evidence="12" type="ORF">D8771_00675</name>
</gene>
<evidence type="ECO:0000256" key="8">
    <source>
        <dbReference type="ARBA" id="ARBA00048988"/>
    </source>
</evidence>
<evidence type="ECO:0000313" key="13">
    <source>
        <dbReference type="Proteomes" id="UP000298111"/>
    </source>
</evidence>
<dbReference type="GeneID" id="75184081"/>
<dbReference type="PANTHER" id="PTHR11070">
    <property type="entry name" value="UVRD / RECB / PCRA DNA HELICASE FAMILY MEMBER"/>
    <property type="match status" value="1"/>
</dbReference>
<evidence type="ECO:0000256" key="5">
    <source>
        <dbReference type="ARBA" id="ARBA00023235"/>
    </source>
</evidence>
<dbReference type="EC" id="5.6.2.4" evidence="7"/>
<evidence type="ECO:0000256" key="6">
    <source>
        <dbReference type="ARBA" id="ARBA00034617"/>
    </source>
</evidence>
<dbReference type="GO" id="GO:0003677">
    <property type="term" value="F:DNA binding"/>
    <property type="evidence" value="ECO:0007669"/>
    <property type="project" value="InterPro"/>
</dbReference>
<dbReference type="EMBL" id="RCIY01000002">
    <property type="protein sequence ID" value="TGG89460.1"/>
    <property type="molecule type" value="Genomic_DNA"/>
</dbReference>
<feature type="region of interest" description="Disordered" evidence="10">
    <location>
        <begin position="94"/>
        <end position="140"/>
    </location>
</feature>
<dbReference type="AlphaFoldDB" id="A0A8H1LK57"/>
<evidence type="ECO:0000313" key="12">
    <source>
        <dbReference type="EMBL" id="TGG89460.1"/>
    </source>
</evidence>
<feature type="compositionally biased region" description="Low complexity" evidence="10">
    <location>
        <begin position="124"/>
        <end position="133"/>
    </location>
</feature>
<dbReference type="Pfam" id="PF13245">
    <property type="entry name" value="AAA_19"/>
    <property type="match status" value="1"/>
</dbReference>
<keyword evidence="3 9" id="KW-0347">Helicase</keyword>
<keyword evidence="4 9" id="KW-0067">ATP-binding</keyword>
<dbReference type="GO" id="GO:0043138">
    <property type="term" value="F:3'-5' DNA helicase activity"/>
    <property type="evidence" value="ECO:0007669"/>
    <property type="project" value="UniProtKB-EC"/>
</dbReference>
<evidence type="ECO:0000256" key="10">
    <source>
        <dbReference type="SAM" id="MobiDB-lite"/>
    </source>
</evidence>
<accession>A0A8H1LK57</accession>
<proteinExistence type="predicted"/>
<sequence length="606" mass="65999">MGEERCAHGLVVGQCGECKPPSRGLPGQVYVTDGGLVFHRSPDCRDLLRGQSRARRQGRDTHDARRVALTDALAQGRAACVPCFPAHYARVGASPGSRQQARQVPSGTPFSAPPGTAPAPAPAPSAAARTPGRLPLPEPKGHQRDVVYLRAEGHCVVLGTAGSGKSTMALHRAHFLAHAPGIGGPTLLVTFNRALANHLRSVVGGGPQGVRITTYHQFACHYLRESTGTAVNVCSVKPRLVGTALGHVRERRRTTGGVLSRPVDFFTDELRWMAGHGITDRETYVSARTRRLGRGRPLAAEDREAVFDVHEEYLRLRAPRWQYDWDDLAGAVRRRLAEDDRPRPCRHIVVDEGQDFTPEMIRSLAAAVPDDGSLTFFADYAQQIYGSRMSWRSLGLHVPEGPVRFEENYRNSEPIAALAHAASRMPHFRDEVEMVEPRRPGPASAGSGPRPMVLRADDEAGQLRLAARAALAQYGARKRVAVLMPTREHEDRLVPLLSCGGTVTVRRLDAKLEGWTDGPLLCYGTYSAAKGLEFDSVILPLCDAALLPRPGMVAAHGVEEARARQARELYVALTRARTELLLLHSGRLTDLLPDETSGLLHEMAAA</sequence>
<evidence type="ECO:0000256" key="4">
    <source>
        <dbReference type="ARBA" id="ARBA00022840"/>
    </source>
</evidence>
<evidence type="ECO:0000256" key="2">
    <source>
        <dbReference type="ARBA" id="ARBA00022801"/>
    </source>
</evidence>
<dbReference type="Pfam" id="PF13361">
    <property type="entry name" value="UvrD_C"/>
    <property type="match status" value="1"/>
</dbReference>
<dbReference type="GO" id="GO:0005829">
    <property type="term" value="C:cytosol"/>
    <property type="evidence" value="ECO:0007669"/>
    <property type="project" value="TreeGrafter"/>
</dbReference>
<dbReference type="InterPro" id="IPR014016">
    <property type="entry name" value="UvrD-like_ATP-bd"/>
</dbReference>